<keyword evidence="5 6" id="KW-0472">Membrane</keyword>
<feature type="transmembrane region" description="Helical" evidence="6">
    <location>
        <begin position="181"/>
        <end position="202"/>
    </location>
</feature>
<keyword evidence="4 6" id="KW-1133">Transmembrane helix</keyword>
<evidence type="ECO:0000256" key="6">
    <source>
        <dbReference type="SAM" id="Phobius"/>
    </source>
</evidence>
<evidence type="ECO:0000256" key="3">
    <source>
        <dbReference type="ARBA" id="ARBA00022692"/>
    </source>
</evidence>
<evidence type="ECO:0000313" key="8">
    <source>
        <dbReference type="Proteomes" id="UP000317893"/>
    </source>
</evidence>
<comment type="caution">
    <text evidence="7">The sequence shown here is derived from an EMBL/GenBank/DDBJ whole genome shotgun (WGS) entry which is preliminary data.</text>
</comment>
<gene>
    <name evidence="7" type="ORF">FB458_0336</name>
</gene>
<sequence length="417" mass="42685">MSATVQRARTALAHPAAGAALVTVGVSGTQGLIGLLTARWLGPTDRGVVVTGVTASSLLLLLGGLGLPPTLRMTLARPQGGLSFRGMVVLVAPLVALVCLPLALLAAGVLRVFGDVHRPLTLLAFAAFCVVAVCATLLREGLHGTGRHRWAVGGDLLSAVVLLGSVGVLRATDRLGVESYFVAATLGGLCGIALLLTCGWRDPDPPGTRPRRGALLRLSRGSLAWALLAAFAWKGDRLLLGLVTDPTQVGVYGTAATLSDVAWLVPVAMSTVLARRVSAEDSAAMVPRWRRRMLGLTALAAVPVGVLGTVVLTRLLGPGYAGGVPALWLLLLGTLALTSYQADLAGCQGLGRFRAGWQSALAGSVTLVALAPPLALALGGTGCALASVVAYAAMAVVCRRQLLALLPTPHPRGPETP</sequence>
<protein>
    <submittedName>
        <fullName evidence="7">O-antigen/teichoic acid export membrane protein</fullName>
    </submittedName>
</protein>
<feature type="transmembrane region" description="Helical" evidence="6">
    <location>
        <begin position="214"/>
        <end position="233"/>
    </location>
</feature>
<dbReference type="RefSeq" id="WP_170185537.1">
    <property type="nucleotide sequence ID" value="NZ_BAAAPR010000006.1"/>
</dbReference>
<dbReference type="AlphaFoldDB" id="A0A542DVZ9"/>
<comment type="subcellular location">
    <subcellularLocation>
        <location evidence="1">Cell membrane</location>
        <topology evidence="1">Multi-pass membrane protein</topology>
    </subcellularLocation>
</comment>
<dbReference type="EMBL" id="VFMN01000001">
    <property type="protein sequence ID" value="TQJ07278.1"/>
    <property type="molecule type" value="Genomic_DNA"/>
</dbReference>
<accession>A0A542DVZ9</accession>
<dbReference type="Pfam" id="PF01943">
    <property type="entry name" value="Polysacc_synt"/>
    <property type="match status" value="1"/>
</dbReference>
<keyword evidence="8" id="KW-1185">Reference proteome</keyword>
<dbReference type="PANTHER" id="PTHR30250:SF11">
    <property type="entry name" value="O-ANTIGEN TRANSPORTER-RELATED"/>
    <property type="match status" value="1"/>
</dbReference>
<keyword evidence="2" id="KW-1003">Cell membrane</keyword>
<feature type="transmembrane region" description="Helical" evidence="6">
    <location>
        <begin position="377"/>
        <end position="398"/>
    </location>
</feature>
<dbReference type="InterPro" id="IPR050833">
    <property type="entry name" value="Poly_Biosynth_Transport"/>
</dbReference>
<evidence type="ECO:0000256" key="5">
    <source>
        <dbReference type="ARBA" id="ARBA00023136"/>
    </source>
</evidence>
<name>A0A542DVZ9_9MICO</name>
<evidence type="ECO:0000256" key="1">
    <source>
        <dbReference type="ARBA" id="ARBA00004651"/>
    </source>
</evidence>
<dbReference type="InterPro" id="IPR002797">
    <property type="entry name" value="Polysacc_synth"/>
</dbReference>
<dbReference type="PANTHER" id="PTHR30250">
    <property type="entry name" value="PST FAMILY PREDICTED COLANIC ACID TRANSPORTER"/>
    <property type="match status" value="1"/>
</dbReference>
<evidence type="ECO:0000256" key="4">
    <source>
        <dbReference type="ARBA" id="ARBA00022989"/>
    </source>
</evidence>
<evidence type="ECO:0000313" key="7">
    <source>
        <dbReference type="EMBL" id="TQJ07278.1"/>
    </source>
</evidence>
<reference evidence="7 8" key="1">
    <citation type="submission" date="2019-06" db="EMBL/GenBank/DDBJ databases">
        <title>Sequencing the genomes of 1000 actinobacteria strains.</title>
        <authorList>
            <person name="Klenk H.-P."/>
        </authorList>
    </citation>
    <scope>NUCLEOTIDE SEQUENCE [LARGE SCALE GENOMIC DNA]</scope>
    <source>
        <strain evidence="7 8">DSM 18607</strain>
    </source>
</reference>
<feature type="transmembrane region" description="Helical" evidence="6">
    <location>
        <begin position="119"/>
        <end position="138"/>
    </location>
</feature>
<keyword evidence="3 6" id="KW-0812">Transmembrane</keyword>
<feature type="transmembrane region" description="Helical" evidence="6">
    <location>
        <begin position="12"/>
        <end position="36"/>
    </location>
</feature>
<evidence type="ECO:0000256" key="2">
    <source>
        <dbReference type="ARBA" id="ARBA00022475"/>
    </source>
</evidence>
<organism evidence="7 8">
    <name type="scientific">Lapillicoccus jejuensis</name>
    <dbReference type="NCBI Taxonomy" id="402171"/>
    <lineage>
        <taxon>Bacteria</taxon>
        <taxon>Bacillati</taxon>
        <taxon>Actinomycetota</taxon>
        <taxon>Actinomycetes</taxon>
        <taxon>Micrococcales</taxon>
        <taxon>Intrasporangiaceae</taxon>
        <taxon>Lapillicoccus</taxon>
    </lineage>
</organism>
<proteinExistence type="predicted"/>
<feature type="transmembrane region" description="Helical" evidence="6">
    <location>
        <begin position="88"/>
        <end position="113"/>
    </location>
</feature>
<feature type="transmembrane region" description="Helical" evidence="6">
    <location>
        <begin position="294"/>
        <end position="313"/>
    </location>
</feature>
<dbReference type="Proteomes" id="UP000317893">
    <property type="component" value="Unassembled WGS sequence"/>
</dbReference>
<feature type="transmembrane region" description="Helical" evidence="6">
    <location>
        <begin position="253"/>
        <end position="274"/>
    </location>
</feature>
<feature type="transmembrane region" description="Helical" evidence="6">
    <location>
        <begin position="150"/>
        <end position="169"/>
    </location>
</feature>
<feature type="transmembrane region" description="Helical" evidence="6">
    <location>
        <begin position="48"/>
        <end position="67"/>
    </location>
</feature>
<dbReference type="GO" id="GO:0005886">
    <property type="term" value="C:plasma membrane"/>
    <property type="evidence" value="ECO:0007669"/>
    <property type="project" value="UniProtKB-SubCell"/>
</dbReference>